<dbReference type="RefSeq" id="WP_130168219.1">
    <property type="nucleotide sequence ID" value="NZ_SGSQ01000007.1"/>
</dbReference>
<dbReference type="EMBL" id="SGSQ01000007">
    <property type="protein sequence ID" value="RZG47429.1"/>
    <property type="molecule type" value="Genomic_DNA"/>
</dbReference>
<protein>
    <recommendedName>
        <fullName evidence="3">Lipoprotein</fullName>
    </recommendedName>
</protein>
<reference evidence="1 2" key="1">
    <citation type="submission" date="2019-02" db="EMBL/GenBank/DDBJ databases">
        <title>The Batch Genome Submission of Acinetobacter spp. strains.</title>
        <authorList>
            <person name="Qin J."/>
            <person name="Hu Y."/>
            <person name="Ye H."/>
            <person name="Wei L."/>
            <person name="Feng Y."/>
            <person name="Zong Z."/>
        </authorList>
    </citation>
    <scope>NUCLEOTIDE SEQUENCE [LARGE SCALE GENOMIC DNA]</scope>
    <source>
        <strain evidence="1 2">WCHAW060049</strain>
    </source>
</reference>
<proteinExistence type="predicted"/>
<dbReference type="AlphaFoldDB" id="A0A4Q7AHH6"/>
<dbReference type="Proteomes" id="UP000293863">
    <property type="component" value="Unassembled WGS sequence"/>
</dbReference>
<evidence type="ECO:0000313" key="2">
    <source>
        <dbReference type="Proteomes" id="UP000293863"/>
    </source>
</evidence>
<accession>A0A4Q7AHH6</accession>
<sequence>MNFLKGTLALSLTCVLSACGGGDGYYKNDKTDSNPSTTTPENGTQAEETLKLLKTEGQYLFGNYDPNDVTTAKGYIDHALDTFSQGPLQLALDAKKLFDKDTSKFFYRAKCMDSGTYANTGCHILFGDSVIKSALNSVNPQKYTDWDFDVNDDEISGMKLSEEQINHFTGKTMIIIFDNRNTDKKYNDIWVTGVFGYPYKQSWGLNQTEQLRIVSMNEADSNYQVTLTYDDQTAETKGALSIYKDPTSKDGELYVLQNNSAFDVLINDNPNTPEVEPVSFTINSVPGDASSLATYRIQSNLSQVLNIPNISAISGTRIENETPDSNTQSLSGSIYLEGQNIFTFKNALNGSILKFKHIFNGITFEGQSLNNNGKVTTTLSKPANLKY</sequence>
<dbReference type="PROSITE" id="PS51257">
    <property type="entry name" value="PROKAR_LIPOPROTEIN"/>
    <property type="match status" value="1"/>
</dbReference>
<name>A0A4Q7AHH6_9GAMM</name>
<organism evidence="1 2">
    <name type="scientific">Acinetobacter wuhouensis</name>
    <dbReference type="NCBI Taxonomy" id="1879050"/>
    <lineage>
        <taxon>Bacteria</taxon>
        <taxon>Pseudomonadati</taxon>
        <taxon>Pseudomonadota</taxon>
        <taxon>Gammaproteobacteria</taxon>
        <taxon>Moraxellales</taxon>
        <taxon>Moraxellaceae</taxon>
        <taxon>Acinetobacter</taxon>
    </lineage>
</organism>
<evidence type="ECO:0008006" key="3">
    <source>
        <dbReference type="Google" id="ProtNLM"/>
    </source>
</evidence>
<gene>
    <name evidence="1" type="ORF">EXU28_05730</name>
</gene>
<evidence type="ECO:0000313" key="1">
    <source>
        <dbReference type="EMBL" id="RZG47429.1"/>
    </source>
</evidence>
<keyword evidence="2" id="KW-1185">Reference proteome</keyword>
<comment type="caution">
    <text evidence="1">The sequence shown here is derived from an EMBL/GenBank/DDBJ whole genome shotgun (WGS) entry which is preliminary data.</text>
</comment>